<dbReference type="SUPFAM" id="SSF101898">
    <property type="entry name" value="NHL repeat"/>
    <property type="match status" value="1"/>
</dbReference>
<evidence type="ECO:0000256" key="4">
    <source>
        <dbReference type="SAM" id="Phobius"/>
    </source>
</evidence>
<reference evidence="6 8" key="1">
    <citation type="submission" date="2020-06" db="EMBL/GenBank/DDBJ databases">
        <title>Anoxygenic phototrophic Chloroflexota member uses a Type I reaction center.</title>
        <authorList>
            <person name="Tsuji J.M."/>
            <person name="Shaw N.A."/>
            <person name="Nagashima S."/>
            <person name="Venkiteswaran J."/>
            <person name="Schiff S.L."/>
            <person name="Hanada S."/>
            <person name="Tank M."/>
            <person name="Neufeld J.D."/>
        </authorList>
    </citation>
    <scope>NUCLEOTIDE SEQUENCE [LARGE SCALE GENOMIC DNA]</scope>
    <source>
        <strain evidence="6">L227-S17</strain>
    </source>
</reference>
<dbReference type="Proteomes" id="UP001431572">
    <property type="component" value="Chromosome 2"/>
</dbReference>
<feature type="domain" description="Malectin" evidence="5">
    <location>
        <begin position="183"/>
        <end position="324"/>
    </location>
</feature>
<name>A0A8T7M881_9CHLR</name>
<evidence type="ECO:0000256" key="1">
    <source>
        <dbReference type="ARBA" id="ARBA00022737"/>
    </source>
</evidence>
<evidence type="ECO:0000313" key="6">
    <source>
        <dbReference type="EMBL" id="NWJ48251.1"/>
    </source>
</evidence>
<dbReference type="PANTHER" id="PTHR24104">
    <property type="entry name" value="E3 UBIQUITIN-PROTEIN LIGASE NHLRC1-RELATED"/>
    <property type="match status" value="1"/>
</dbReference>
<dbReference type="GO" id="GO:0061630">
    <property type="term" value="F:ubiquitin protein ligase activity"/>
    <property type="evidence" value="ECO:0007669"/>
    <property type="project" value="TreeGrafter"/>
</dbReference>
<keyword evidence="4" id="KW-0812">Transmembrane</keyword>
<dbReference type="GO" id="GO:0008270">
    <property type="term" value="F:zinc ion binding"/>
    <property type="evidence" value="ECO:0007669"/>
    <property type="project" value="UniProtKB-KW"/>
</dbReference>
<organism evidence="6 8">
    <name type="scientific">Candidatus Chlorohelix allophototropha</name>
    <dbReference type="NCBI Taxonomy" id="3003348"/>
    <lineage>
        <taxon>Bacteria</taxon>
        <taxon>Bacillati</taxon>
        <taxon>Chloroflexota</taxon>
        <taxon>Chloroflexia</taxon>
        <taxon>Candidatus Chloroheliales</taxon>
        <taxon>Candidatus Chloroheliaceae</taxon>
        <taxon>Candidatus Chlorohelix</taxon>
    </lineage>
</organism>
<keyword evidence="4" id="KW-0472">Membrane</keyword>
<dbReference type="Pfam" id="PF11721">
    <property type="entry name" value="Malectin"/>
    <property type="match status" value="1"/>
</dbReference>
<evidence type="ECO:0000256" key="3">
    <source>
        <dbReference type="SAM" id="MobiDB-lite"/>
    </source>
</evidence>
<proteinExistence type="predicted"/>
<feature type="repeat" description="NHL" evidence="2">
    <location>
        <begin position="474"/>
        <end position="513"/>
    </location>
</feature>
<dbReference type="Gene3D" id="2.120.10.30">
    <property type="entry name" value="TolB, C-terminal domain"/>
    <property type="match status" value="3"/>
</dbReference>
<dbReference type="InterPro" id="IPR001258">
    <property type="entry name" value="NHL_repeat"/>
</dbReference>
<keyword evidence="1" id="KW-0677">Repeat</keyword>
<feature type="repeat" description="NHL" evidence="2">
    <location>
        <begin position="609"/>
        <end position="652"/>
    </location>
</feature>
<dbReference type="AlphaFoldDB" id="A0A8T7M881"/>
<dbReference type="InterPro" id="IPR021720">
    <property type="entry name" value="Malectin_dom"/>
</dbReference>
<feature type="repeat" description="NHL" evidence="2">
    <location>
        <begin position="426"/>
        <end position="466"/>
    </location>
</feature>
<evidence type="ECO:0000313" key="8">
    <source>
        <dbReference type="Proteomes" id="UP000521676"/>
    </source>
</evidence>
<keyword evidence="9" id="KW-1185">Reference proteome</keyword>
<evidence type="ECO:0000313" key="7">
    <source>
        <dbReference type="EMBL" id="WJW68187.1"/>
    </source>
</evidence>
<evidence type="ECO:0000313" key="9">
    <source>
        <dbReference type="Proteomes" id="UP001431572"/>
    </source>
</evidence>
<accession>A0A8T7M881</accession>
<feature type="repeat" description="NHL" evidence="2">
    <location>
        <begin position="562"/>
        <end position="605"/>
    </location>
</feature>
<protein>
    <submittedName>
        <fullName evidence="6">6-bladed beta-propeller</fullName>
    </submittedName>
    <submittedName>
        <fullName evidence="7">Malectin domain-containing carbohydrate-binding protein</fullName>
    </submittedName>
</protein>
<evidence type="ECO:0000256" key="2">
    <source>
        <dbReference type="PROSITE-ProRule" id="PRU00504"/>
    </source>
</evidence>
<dbReference type="EMBL" id="CP128400">
    <property type="protein sequence ID" value="WJW68187.1"/>
    <property type="molecule type" value="Genomic_DNA"/>
</dbReference>
<gene>
    <name evidence="6" type="ORF">HXX08_20540</name>
    <name evidence="7" type="ORF">OZ401_003791</name>
</gene>
<dbReference type="RefSeq" id="WP_341470093.1">
    <property type="nucleotide sequence ID" value="NZ_CP128400.1"/>
</dbReference>
<feature type="repeat" description="NHL" evidence="2">
    <location>
        <begin position="522"/>
        <end position="558"/>
    </location>
</feature>
<sequence>MEPPNNQNRNDEFPPRPKTNPQEFPLIHENLLAEEAKYKWQPSQNREPDLPVRPFLVPEEHITDTEPILKKPAVKKFAEPIEEPPKPVLTTHNIRRIWILVGIAVSVLIIGVVILITMLAIQTKETLVIINTTTAAATTTTPQLSGKVIAPASVVATSTVANTPTSKPTIGNTPTPAPLLKQVVAINCGGGADGSFVTDAFFTSAGVSYVVTNTIDMSNVAFPAPVSVYQSQRIGNINYIIPNLKPNSSYIIRLHFAELYINSPGMRFFDVIINQSQVLYNFDLYNAAGGMFKALVKEFPTQADANGQIYIAFRAGTAEWPVINGIEVLSNIAPTPVPATATPYPVLPTSTPILFTATPFKPATTLPPTPSPIPASNIEYVNSIGGNELNTPNSVALDKQGNIYVISAIKHQLYKFDNTGKFITAVGSQGNGDGQFEQPNGIIVDTQGNIFVADTRNHRIQKLDSNGKFLLKWGTLGTDNGQFDGPIGLALDSKNNLYVVENGNNRIQIFSSNGVYIGKLAGQGTGRFTSPSGVAVDQQGNIFITDTSNNRVQMFNSDLQFVTRWGSAGIGDNQFDKPKGIAVDEQGFIYVADSNNGRILKFNNVGKLIAQFGSKSEGKEQFGTPEGIYVDGLGQIYVADSSKNVIHKLRQK</sequence>
<dbReference type="InterPro" id="IPR011042">
    <property type="entry name" value="6-blade_b-propeller_TolB-like"/>
</dbReference>
<dbReference type="GO" id="GO:0000209">
    <property type="term" value="P:protein polyubiquitination"/>
    <property type="evidence" value="ECO:0007669"/>
    <property type="project" value="TreeGrafter"/>
</dbReference>
<reference evidence="7" key="2">
    <citation type="journal article" date="2024" name="Nature">
        <title>Anoxygenic phototroph of the Chloroflexota uses a type I reaction centre.</title>
        <authorList>
            <person name="Tsuji J.M."/>
            <person name="Shaw N.A."/>
            <person name="Nagashima S."/>
            <person name="Venkiteswaran J.J."/>
            <person name="Schiff S.L."/>
            <person name="Watanabe T."/>
            <person name="Fukui M."/>
            <person name="Hanada S."/>
            <person name="Tank M."/>
            <person name="Neufeld J.D."/>
        </authorList>
    </citation>
    <scope>NUCLEOTIDE SEQUENCE</scope>
    <source>
        <strain evidence="7">L227-S17</strain>
    </source>
</reference>
<dbReference type="Gene3D" id="2.60.120.430">
    <property type="entry name" value="Galactose-binding lectin"/>
    <property type="match status" value="1"/>
</dbReference>
<feature type="region of interest" description="Disordered" evidence="3">
    <location>
        <begin position="1"/>
        <end position="23"/>
    </location>
</feature>
<feature type="transmembrane region" description="Helical" evidence="4">
    <location>
        <begin position="97"/>
        <end position="121"/>
    </location>
</feature>
<evidence type="ECO:0000259" key="5">
    <source>
        <dbReference type="Pfam" id="PF11721"/>
    </source>
</evidence>
<dbReference type="PANTHER" id="PTHR24104:SF25">
    <property type="entry name" value="PROTEIN LIN-41"/>
    <property type="match status" value="1"/>
</dbReference>
<dbReference type="Pfam" id="PF17170">
    <property type="entry name" value="DUF5128"/>
    <property type="match status" value="1"/>
</dbReference>
<dbReference type="EMBL" id="JACATZ010000003">
    <property type="protein sequence ID" value="NWJ48251.1"/>
    <property type="molecule type" value="Genomic_DNA"/>
</dbReference>
<dbReference type="PROSITE" id="PS51125">
    <property type="entry name" value="NHL"/>
    <property type="match status" value="5"/>
</dbReference>
<dbReference type="Pfam" id="PF01436">
    <property type="entry name" value="NHL"/>
    <property type="match status" value="3"/>
</dbReference>
<dbReference type="Proteomes" id="UP000521676">
    <property type="component" value="Unassembled WGS sequence"/>
</dbReference>
<keyword evidence="4" id="KW-1133">Transmembrane helix</keyword>
<dbReference type="InterPro" id="IPR050952">
    <property type="entry name" value="TRIM-NHL_E3_ligases"/>
</dbReference>
<dbReference type="GO" id="GO:0043161">
    <property type="term" value="P:proteasome-mediated ubiquitin-dependent protein catabolic process"/>
    <property type="evidence" value="ECO:0007669"/>
    <property type="project" value="TreeGrafter"/>
</dbReference>